<accession>B2VZP2</accession>
<evidence type="ECO:0000313" key="1">
    <source>
        <dbReference type="EMBL" id="EDU45405.1"/>
    </source>
</evidence>
<sequence>MTLAHLSDRISHMWLCHALTAAVVLTSTLFPSTFHVGEAKLNLRPICLHILRPLLDTVLFPNRFCIARVSYHRKQYLGSAACTTAALLSNTKIALLASKRCVLYPFGTVAFPADAIKQDKLVDFSALLARRIADFGQYCKGWRTGCIANGI</sequence>
<dbReference type="InParanoid" id="B2VZP2"/>
<dbReference type="EMBL" id="DS231616">
    <property type="protein sequence ID" value="EDU45405.1"/>
    <property type="molecule type" value="Genomic_DNA"/>
</dbReference>
<reference evidence="2" key="1">
    <citation type="journal article" date="2013" name="G3 (Bethesda)">
        <title>Comparative genomics of a plant-pathogenic fungus, Pyrenophora tritici-repentis, reveals transduplication and the impact of repeat elements on pathogenicity and population divergence.</title>
        <authorList>
            <person name="Manning V.A."/>
            <person name="Pandelova I."/>
            <person name="Dhillon B."/>
            <person name="Wilhelm L.J."/>
            <person name="Goodwin S.B."/>
            <person name="Berlin A.M."/>
            <person name="Figueroa M."/>
            <person name="Freitag M."/>
            <person name="Hane J.K."/>
            <person name="Henrissat B."/>
            <person name="Holman W.H."/>
            <person name="Kodira C.D."/>
            <person name="Martin J."/>
            <person name="Oliver R.P."/>
            <person name="Robbertse B."/>
            <person name="Schackwitz W."/>
            <person name="Schwartz D.C."/>
            <person name="Spatafora J.W."/>
            <person name="Turgeon B.G."/>
            <person name="Yandava C."/>
            <person name="Young S."/>
            <person name="Zhou S."/>
            <person name="Zeng Q."/>
            <person name="Grigoriev I.V."/>
            <person name="Ma L.-J."/>
            <person name="Ciuffetti L.M."/>
        </authorList>
    </citation>
    <scope>NUCLEOTIDE SEQUENCE [LARGE SCALE GENOMIC DNA]</scope>
    <source>
        <strain evidence="2">Pt-1C-BFP</strain>
    </source>
</reference>
<name>B2VZP2_PYRTR</name>
<evidence type="ECO:0000313" key="2">
    <source>
        <dbReference type="Proteomes" id="UP000001471"/>
    </source>
</evidence>
<proteinExistence type="predicted"/>
<protein>
    <submittedName>
        <fullName evidence="1">Uncharacterized protein</fullName>
    </submittedName>
</protein>
<organism evidence="1 2">
    <name type="scientific">Pyrenophora tritici-repentis (strain Pt-1C-BFP)</name>
    <name type="common">Wheat tan spot fungus</name>
    <name type="synonym">Drechslera tritici-repentis</name>
    <dbReference type="NCBI Taxonomy" id="426418"/>
    <lineage>
        <taxon>Eukaryota</taxon>
        <taxon>Fungi</taxon>
        <taxon>Dikarya</taxon>
        <taxon>Ascomycota</taxon>
        <taxon>Pezizomycotina</taxon>
        <taxon>Dothideomycetes</taxon>
        <taxon>Pleosporomycetidae</taxon>
        <taxon>Pleosporales</taxon>
        <taxon>Pleosporineae</taxon>
        <taxon>Pleosporaceae</taxon>
        <taxon>Pyrenophora</taxon>
    </lineage>
</organism>
<dbReference type="Proteomes" id="UP000001471">
    <property type="component" value="Unassembled WGS sequence"/>
</dbReference>
<dbReference type="HOGENOM" id="CLU_1732414_0_0_1"/>
<gene>
    <name evidence="1" type="ORF">PTRG_02882</name>
</gene>
<dbReference type="AlphaFoldDB" id="B2VZP2"/>